<dbReference type="AlphaFoldDB" id="A0A559J8U1"/>
<dbReference type="RefSeq" id="WP_144706412.1">
    <property type="nucleotide sequence ID" value="NZ_VNJJ01000017.1"/>
</dbReference>
<protein>
    <submittedName>
        <fullName evidence="1">Uncharacterized protein</fullName>
    </submittedName>
</protein>
<name>A0A559J8U1_9BACL</name>
<reference evidence="1 2" key="1">
    <citation type="submission" date="2019-07" db="EMBL/GenBank/DDBJ databases">
        <authorList>
            <person name="Kim J."/>
        </authorList>
    </citation>
    <scope>NUCLEOTIDE SEQUENCE [LARGE SCALE GENOMIC DNA]</scope>
    <source>
        <strain evidence="1 2">G13</strain>
    </source>
</reference>
<dbReference type="OrthoDB" id="215765at2"/>
<comment type="caution">
    <text evidence="1">The sequence shown here is derived from an EMBL/GenBank/DDBJ whole genome shotgun (WGS) entry which is preliminary data.</text>
</comment>
<evidence type="ECO:0000313" key="2">
    <source>
        <dbReference type="Proteomes" id="UP000316330"/>
    </source>
</evidence>
<gene>
    <name evidence="1" type="ORF">FPZ45_21630</name>
</gene>
<evidence type="ECO:0000313" key="1">
    <source>
        <dbReference type="EMBL" id="TVX96308.1"/>
    </source>
</evidence>
<keyword evidence="2" id="KW-1185">Reference proteome</keyword>
<dbReference type="EMBL" id="VNJJ01000017">
    <property type="protein sequence ID" value="TVX96308.1"/>
    <property type="molecule type" value="Genomic_DNA"/>
</dbReference>
<proteinExistence type="predicted"/>
<accession>A0A559J8U1</accession>
<sequence>MSRPQIDILEPWIPESSTIFLEELYDELSNNHILYGAELHVIARRLDKDEVLFQFQEDSNKYVQVHLTWKQDKESNPTWPRFIIFNSIEEWVNQVMLLDHKEYETD</sequence>
<dbReference type="Proteomes" id="UP000316330">
    <property type="component" value="Unassembled WGS sequence"/>
</dbReference>
<organism evidence="1 2">
    <name type="scientific">Cohnella terricola</name>
    <dbReference type="NCBI Taxonomy" id="1289167"/>
    <lineage>
        <taxon>Bacteria</taxon>
        <taxon>Bacillati</taxon>
        <taxon>Bacillota</taxon>
        <taxon>Bacilli</taxon>
        <taxon>Bacillales</taxon>
        <taxon>Paenibacillaceae</taxon>
        <taxon>Cohnella</taxon>
    </lineage>
</organism>